<gene>
    <name evidence="1" type="ORF">HKK74_20175</name>
</gene>
<sequence>MVDQLAPLSDENTLVIPKGWRRRLHPRRGGVPGPKITIGGAAGEALRSLEEDGRAEAEHLIADPGCDRELAESTRRHLAGDADPRGAALLAAVMIGRSRIATSEEHERFVDGWVAVHGPAFAACAFTELCDIDVKPGQVLDIYRMPPAARRLRALLAAIGDQEYQEAVDRLAERRGTPMKRFITAYLVPTRLDWVDECCAAPDCYPRQMMLCTLGSAGQLELVGGWANLTYPDCYLENLATMAEGVGPAIAPLLAEAMDRLDPDPERRRALLDVLSALPSDEAFELLLERVDRPHFRAALLEAMSRYPVRAIRLLAQADGATAAELLNEHLSANAELLVAVVADLPAEVQEVIERITAAVERVPEASAEALPPLLVDPPWAREKPKTKPVVIKGLTPATGPSMAWEPGERERWLHTGLFYPARWPMDEPLESGRHWESPPTYDKDPGWARRIEDLRSGRLLGYDEVPIITLGPEQLIRPLLADWRPRGWNSSDGTCRPEEWMRHVVARYELDALPVAVQFATSNAARFGSLLLPYLDAQVAALAADWLLRVKTAREIATVWFGMHGAAAVPFLLPAALGRLGTQRRGAEYALHFLASELGGDAVIEAARAHGDDAVAAIEALLAADPRDLVPRKVPKVGEWAAPGALSQVLLRGRERALPAGAVRHLVTMLAMSTPEEVDPGIAVVRELCDGESLAEFGWALFERWRERGETAGDAWAVTALGCVGDDETARRLTPIIRAWPGEGGHAKASEAWTRWR</sequence>
<evidence type="ECO:0000313" key="2">
    <source>
        <dbReference type="Proteomes" id="UP000805614"/>
    </source>
</evidence>
<proteinExistence type="predicted"/>
<dbReference type="EMBL" id="JABVEC010000015">
    <property type="protein sequence ID" value="MBC6467795.1"/>
    <property type="molecule type" value="Genomic_DNA"/>
</dbReference>
<comment type="caution">
    <text evidence="1">The sequence shown here is derived from an EMBL/GenBank/DDBJ whole genome shotgun (WGS) entry which is preliminary data.</text>
</comment>
<keyword evidence="2" id="KW-1185">Reference proteome</keyword>
<protein>
    <recommendedName>
        <fullName evidence="3">HEAT repeat domain-containing protein</fullName>
    </recommendedName>
</protein>
<organism evidence="1 2">
    <name type="scientific">Actinomadura alba</name>
    <dbReference type="NCBI Taxonomy" id="406431"/>
    <lineage>
        <taxon>Bacteria</taxon>
        <taxon>Bacillati</taxon>
        <taxon>Actinomycetota</taxon>
        <taxon>Actinomycetes</taxon>
        <taxon>Streptosporangiales</taxon>
        <taxon>Thermomonosporaceae</taxon>
        <taxon>Actinomadura</taxon>
    </lineage>
</organism>
<dbReference type="Proteomes" id="UP000805614">
    <property type="component" value="Unassembled WGS sequence"/>
</dbReference>
<accession>A0ABR7LSF6</accession>
<name>A0ABR7LSF6_9ACTN</name>
<reference evidence="1 2" key="1">
    <citation type="submission" date="2020-06" db="EMBL/GenBank/DDBJ databases">
        <title>Actinomadura xiongansis sp. nov., isolated from soil of Baiyangdian.</title>
        <authorList>
            <person name="Zhang X."/>
        </authorList>
    </citation>
    <scope>NUCLEOTIDE SEQUENCE [LARGE SCALE GENOMIC DNA]</scope>
    <source>
        <strain evidence="1 2">HBUM206468</strain>
    </source>
</reference>
<evidence type="ECO:0008006" key="3">
    <source>
        <dbReference type="Google" id="ProtNLM"/>
    </source>
</evidence>
<evidence type="ECO:0000313" key="1">
    <source>
        <dbReference type="EMBL" id="MBC6467795.1"/>
    </source>
</evidence>
<dbReference type="RefSeq" id="WP_187244816.1">
    <property type="nucleotide sequence ID" value="NZ_BAAAOK010000001.1"/>
</dbReference>